<sequence length="689" mass="79928">MTVIVKGIETRDTNGRPYLRQDIDKWYAEQVKGDRVQLTLFVEALALIQKRPLDDLLSYFRLAAIHSAPWCEWDDVAQPSKPPSSPNEKTGYCVHNNYTFPTWHRVYMLLYERVLYDAMYEWIGKSVPANLQQTWKAEADKWRLPYWDFARFADRPPSTPGAFEYDSEHDRIRLPILCMMPNVRITVFDEDKKQSTESRPNPLYKYVTPKLMGELPEPYNISGEYVKEQKKANPKFPDDRTKDIPVNPAFTYPWDKCNATTKYGVLDGFDADIWADGGQNWLRANYALNEHPYNSPNDVSDPGDEKPVPTLQDLVYRLFQYGLDSWGAFSTTRYTDTKVGPEPPREVDSEPASIEAALNNAQPKLNGKNAINLEFIHNNVHNFVGGAQFLRPPKEGTHLWGAGHMSSVFMAAFDPIFYIYHNNIDRLTAIWQMLNWDKWFDDKYSKQTKNSNLLPFHIDEQRNFWKSDNVRNWRDLGYDFEILQGRSHQSSDDRIKILQAIDELYGKATRDLFDRLPDNNGYKNDFVITAIYDKYALNGAPYKINLFLDGAHDFRGPESNGFVASIYNFSGDLESGPCGNCHRQKEEKVKCIAQVPVTVQMRRYLRDKETDDLKSIRENALQPVYMVWNSWGRPVQMPIQVYLHRSWRPYYANPIEPIANDPLKYEFINKGKQAPEYAFSVGFAGTSFR</sequence>
<dbReference type="InterPro" id="IPR008922">
    <property type="entry name" value="Di-copper_centre_dom_sf"/>
</dbReference>
<accession>A0A5N5XA86</accession>
<dbReference type="EC" id="1.14.18.1" evidence="2"/>
<dbReference type="PANTHER" id="PTHR11474">
    <property type="entry name" value="TYROSINASE FAMILY MEMBER"/>
    <property type="match status" value="1"/>
</dbReference>
<dbReference type="PROSITE" id="PS00497">
    <property type="entry name" value="TYROSINASE_1"/>
    <property type="match status" value="1"/>
</dbReference>
<dbReference type="PROSITE" id="PS00498">
    <property type="entry name" value="TYROSINASE_2"/>
    <property type="match status" value="1"/>
</dbReference>
<evidence type="ECO:0000256" key="6">
    <source>
        <dbReference type="ARBA" id="ARBA00048233"/>
    </source>
</evidence>
<feature type="domain" description="Tyrosinase copper-binding" evidence="9">
    <location>
        <begin position="414"/>
        <end position="425"/>
    </location>
</feature>
<dbReference type="Proteomes" id="UP000326565">
    <property type="component" value="Unassembled WGS sequence"/>
</dbReference>
<evidence type="ECO:0000256" key="2">
    <source>
        <dbReference type="ARBA" id="ARBA00011906"/>
    </source>
</evidence>
<evidence type="ECO:0000259" key="9">
    <source>
        <dbReference type="PROSITE" id="PS00498"/>
    </source>
</evidence>
<dbReference type="GO" id="GO:0046872">
    <property type="term" value="F:metal ion binding"/>
    <property type="evidence" value="ECO:0007669"/>
    <property type="project" value="UniProtKB-KW"/>
</dbReference>
<evidence type="ECO:0000256" key="1">
    <source>
        <dbReference type="ARBA" id="ARBA00009928"/>
    </source>
</evidence>
<dbReference type="Pfam" id="PF00264">
    <property type="entry name" value="Tyrosinase"/>
    <property type="match status" value="1"/>
</dbReference>
<comment type="similarity">
    <text evidence="1">Belongs to the tyrosinase family.</text>
</comment>
<gene>
    <name evidence="10" type="ORF">BDV29DRAFT_153538</name>
</gene>
<dbReference type="EMBL" id="ML732166">
    <property type="protein sequence ID" value="KAB8077673.1"/>
    <property type="molecule type" value="Genomic_DNA"/>
</dbReference>
<feature type="domain" description="Tyrosinase copper-binding" evidence="8">
    <location>
        <begin position="95"/>
        <end position="112"/>
    </location>
</feature>
<evidence type="ECO:0000256" key="7">
    <source>
        <dbReference type="ARBA" id="ARBA00048881"/>
    </source>
</evidence>
<proteinExistence type="inferred from homology"/>
<comment type="catalytic activity">
    <reaction evidence="6">
        <text>2 L-dopa + O2 = 2 L-dopaquinone + 2 H2O</text>
        <dbReference type="Rhea" id="RHEA:34287"/>
        <dbReference type="ChEBI" id="CHEBI:15377"/>
        <dbReference type="ChEBI" id="CHEBI:15379"/>
        <dbReference type="ChEBI" id="CHEBI:57504"/>
        <dbReference type="ChEBI" id="CHEBI:57924"/>
        <dbReference type="EC" id="1.14.18.1"/>
    </reaction>
</comment>
<organism evidence="10 11">
    <name type="scientific">Aspergillus leporis</name>
    <dbReference type="NCBI Taxonomy" id="41062"/>
    <lineage>
        <taxon>Eukaryota</taxon>
        <taxon>Fungi</taxon>
        <taxon>Dikarya</taxon>
        <taxon>Ascomycota</taxon>
        <taxon>Pezizomycotina</taxon>
        <taxon>Eurotiomycetes</taxon>
        <taxon>Eurotiomycetidae</taxon>
        <taxon>Eurotiales</taxon>
        <taxon>Aspergillaceae</taxon>
        <taxon>Aspergillus</taxon>
        <taxon>Aspergillus subgen. Circumdati</taxon>
    </lineage>
</organism>
<keyword evidence="11" id="KW-1185">Reference proteome</keyword>
<dbReference type="GO" id="GO:0004503">
    <property type="term" value="F:tyrosinase activity"/>
    <property type="evidence" value="ECO:0007669"/>
    <property type="project" value="UniProtKB-EC"/>
</dbReference>
<evidence type="ECO:0000256" key="4">
    <source>
        <dbReference type="ARBA" id="ARBA00023008"/>
    </source>
</evidence>
<keyword evidence="4" id="KW-0186">Copper</keyword>
<evidence type="ECO:0000313" key="10">
    <source>
        <dbReference type="EMBL" id="KAB8077673.1"/>
    </source>
</evidence>
<protein>
    <recommendedName>
        <fullName evidence="2">tyrosinase</fullName>
        <ecNumber evidence="2">1.14.18.1</ecNumber>
    </recommendedName>
</protein>
<evidence type="ECO:0000256" key="5">
    <source>
        <dbReference type="ARBA" id="ARBA00023101"/>
    </source>
</evidence>
<dbReference type="OrthoDB" id="1658288at2759"/>
<evidence type="ECO:0000259" key="8">
    <source>
        <dbReference type="PROSITE" id="PS00497"/>
    </source>
</evidence>
<dbReference type="InterPro" id="IPR050316">
    <property type="entry name" value="Tyrosinase/Hemocyanin"/>
</dbReference>
<dbReference type="SUPFAM" id="SSF48056">
    <property type="entry name" value="Di-copper centre-containing domain"/>
    <property type="match status" value="1"/>
</dbReference>
<dbReference type="PANTHER" id="PTHR11474:SF76">
    <property type="entry name" value="SHKT DOMAIN-CONTAINING PROTEIN"/>
    <property type="match status" value="1"/>
</dbReference>
<dbReference type="Gene3D" id="2.60.310.20">
    <property type="match status" value="1"/>
</dbReference>
<keyword evidence="3" id="KW-0479">Metal-binding</keyword>
<comment type="catalytic activity">
    <reaction evidence="7">
        <text>L-tyrosine + O2 = L-dopaquinone + H2O</text>
        <dbReference type="Rhea" id="RHEA:18117"/>
        <dbReference type="ChEBI" id="CHEBI:15377"/>
        <dbReference type="ChEBI" id="CHEBI:15379"/>
        <dbReference type="ChEBI" id="CHEBI:57924"/>
        <dbReference type="ChEBI" id="CHEBI:58315"/>
        <dbReference type="EC" id="1.14.18.1"/>
    </reaction>
</comment>
<dbReference type="Gene3D" id="1.10.1280.10">
    <property type="entry name" value="Di-copper center containing domain from catechol oxidase"/>
    <property type="match status" value="1"/>
</dbReference>
<dbReference type="GO" id="GO:0042438">
    <property type="term" value="P:melanin biosynthetic process"/>
    <property type="evidence" value="ECO:0007669"/>
    <property type="project" value="UniProtKB-KW"/>
</dbReference>
<dbReference type="AlphaFoldDB" id="A0A5N5XA86"/>
<evidence type="ECO:0000256" key="3">
    <source>
        <dbReference type="ARBA" id="ARBA00022723"/>
    </source>
</evidence>
<evidence type="ECO:0000313" key="11">
    <source>
        <dbReference type="Proteomes" id="UP000326565"/>
    </source>
</evidence>
<dbReference type="InterPro" id="IPR002227">
    <property type="entry name" value="Tyrosinase_Cu-bd"/>
</dbReference>
<name>A0A5N5XA86_9EURO</name>
<reference evidence="10 11" key="1">
    <citation type="submission" date="2019-04" db="EMBL/GenBank/DDBJ databases">
        <title>Friends and foes A comparative genomics study of 23 Aspergillus species from section Flavi.</title>
        <authorList>
            <consortium name="DOE Joint Genome Institute"/>
            <person name="Kjaerbolling I."/>
            <person name="Vesth T."/>
            <person name="Frisvad J.C."/>
            <person name="Nybo J.L."/>
            <person name="Theobald S."/>
            <person name="Kildgaard S."/>
            <person name="Isbrandt T."/>
            <person name="Kuo A."/>
            <person name="Sato A."/>
            <person name="Lyhne E.K."/>
            <person name="Kogle M.E."/>
            <person name="Wiebenga A."/>
            <person name="Kun R.S."/>
            <person name="Lubbers R.J."/>
            <person name="Makela M.R."/>
            <person name="Barry K."/>
            <person name="Chovatia M."/>
            <person name="Clum A."/>
            <person name="Daum C."/>
            <person name="Haridas S."/>
            <person name="He G."/>
            <person name="LaButti K."/>
            <person name="Lipzen A."/>
            <person name="Mondo S."/>
            <person name="Riley R."/>
            <person name="Salamov A."/>
            <person name="Simmons B.A."/>
            <person name="Magnuson J.K."/>
            <person name="Henrissat B."/>
            <person name="Mortensen U.H."/>
            <person name="Larsen T.O."/>
            <person name="Devries R.P."/>
            <person name="Grigoriev I.V."/>
            <person name="Machida M."/>
            <person name="Baker S.E."/>
            <person name="Andersen M.R."/>
        </authorList>
    </citation>
    <scope>NUCLEOTIDE SEQUENCE [LARGE SCALE GENOMIC DNA]</scope>
    <source>
        <strain evidence="10 11">CBS 151.66</strain>
    </source>
</reference>
<keyword evidence="5" id="KW-0470">Melanin biosynthesis</keyword>